<accession>A0A8S9ZI47</accession>
<proteinExistence type="predicted"/>
<dbReference type="Proteomes" id="UP000605970">
    <property type="component" value="Unassembled WGS sequence"/>
</dbReference>
<gene>
    <name evidence="1" type="ORF">Mgra_00007622</name>
</gene>
<evidence type="ECO:0000313" key="2">
    <source>
        <dbReference type="Proteomes" id="UP000605970"/>
    </source>
</evidence>
<comment type="caution">
    <text evidence="1">The sequence shown here is derived from an EMBL/GenBank/DDBJ whole genome shotgun (WGS) entry which is preliminary data.</text>
</comment>
<keyword evidence="2" id="KW-1185">Reference proteome</keyword>
<sequence length="40" mass="4577">MEIRISNKSLNDVSPQLRSYLLENNGSLLALNDFLDILKE</sequence>
<organism evidence="1 2">
    <name type="scientific">Meloidogyne graminicola</name>
    <dbReference type="NCBI Taxonomy" id="189291"/>
    <lineage>
        <taxon>Eukaryota</taxon>
        <taxon>Metazoa</taxon>
        <taxon>Ecdysozoa</taxon>
        <taxon>Nematoda</taxon>
        <taxon>Chromadorea</taxon>
        <taxon>Rhabditida</taxon>
        <taxon>Tylenchina</taxon>
        <taxon>Tylenchomorpha</taxon>
        <taxon>Tylenchoidea</taxon>
        <taxon>Meloidogynidae</taxon>
        <taxon>Meloidogyninae</taxon>
        <taxon>Meloidogyne</taxon>
    </lineage>
</organism>
<dbReference type="EMBL" id="JABEBT010000088">
    <property type="protein sequence ID" value="KAF7632976.1"/>
    <property type="molecule type" value="Genomic_DNA"/>
</dbReference>
<name>A0A8S9ZI47_9BILA</name>
<dbReference type="AlphaFoldDB" id="A0A8S9ZI47"/>
<protein>
    <submittedName>
        <fullName evidence="1">Uncharacterized protein</fullName>
    </submittedName>
</protein>
<evidence type="ECO:0000313" key="1">
    <source>
        <dbReference type="EMBL" id="KAF7632976.1"/>
    </source>
</evidence>
<reference evidence="1" key="1">
    <citation type="journal article" date="2020" name="Ecol. Evol.">
        <title>Genome structure and content of the rice root-knot nematode (Meloidogyne graminicola).</title>
        <authorList>
            <person name="Phan N.T."/>
            <person name="Danchin E.G.J."/>
            <person name="Klopp C."/>
            <person name="Perfus-Barbeoch L."/>
            <person name="Kozlowski D.K."/>
            <person name="Koutsovoulos G.D."/>
            <person name="Lopez-Roques C."/>
            <person name="Bouchez O."/>
            <person name="Zahm M."/>
            <person name="Besnard G."/>
            <person name="Bellafiore S."/>
        </authorList>
    </citation>
    <scope>NUCLEOTIDE SEQUENCE</scope>
    <source>
        <strain evidence="1">VN-18</strain>
    </source>
</reference>